<dbReference type="InterPro" id="IPR002109">
    <property type="entry name" value="Glutaredoxin"/>
</dbReference>
<sequence length="75" mass="8530">MNIIVYSKPDCVQCNTTCLALKHKNLPYDVVDLTQDHEALRFITKLGYQQVPVVIAGKQHWSGFRPDMINQLASN</sequence>
<evidence type="ECO:0000256" key="6">
    <source>
        <dbReference type="ARBA" id="ARBA00023157"/>
    </source>
</evidence>
<accession>A0A3B0M0Y5</accession>
<evidence type="ECO:0000313" key="9">
    <source>
        <dbReference type="EMBL" id="SSW96275.1"/>
    </source>
</evidence>
<evidence type="ECO:0000256" key="4">
    <source>
        <dbReference type="ARBA" id="ARBA00022448"/>
    </source>
</evidence>
<dbReference type="Gene3D" id="3.40.30.10">
    <property type="entry name" value="Glutaredoxin"/>
    <property type="match status" value="1"/>
</dbReference>
<evidence type="ECO:0000259" key="8">
    <source>
        <dbReference type="Pfam" id="PF00462"/>
    </source>
</evidence>
<dbReference type="PANTHER" id="PTHR34386">
    <property type="entry name" value="GLUTAREDOXIN"/>
    <property type="match status" value="1"/>
</dbReference>
<dbReference type="NCBIfam" id="TIGR02194">
    <property type="entry name" value="GlrX_NrdH"/>
    <property type="match status" value="1"/>
</dbReference>
<evidence type="ECO:0000256" key="2">
    <source>
        <dbReference type="ARBA" id="ARBA00007787"/>
    </source>
</evidence>
<keyword evidence="7" id="KW-0676">Redox-active center</keyword>
<dbReference type="AlphaFoldDB" id="A0A3B0M0Y5"/>
<dbReference type="GO" id="GO:0045454">
    <property type="term" value="P:cell redox homeostasis"/>
    <property type="evidence" value="ECO:0007669"/>
    <property type="project" value="InterPro"/>
</dbReference>
<name>A0A3B0M0Y5_9GAMM</name>
<organism evidence="9">
    <name type="scientific">Arsenophonus endosymbiont of Trialeurodes vaporariorum</name>
    <dbReference type="NCBI Taxonomy" id="235567"/>
    <lineage>
        <taxon>Bacteria</taxon>
        <taxon>Pseudomonadati</taxon>
        <taxon>Pseudomonadota</taxon>
        <taxon>Gammaproteobacteria</taxon>
        <taxon>Enterobacterales</taxon>
        <taxon>Morganellaceae</taxon>
        <taxon>Arsenophonus</taxon>
    </lineage>
</organism>
<dbReference type="GO" id="GO:0009055">
    <property type="term" value="F:electron transfer activity"/>
    <property type="evidence" value="ECO:0007669"/>
    <property type="project" value="TreeGrafter"/>
</dbReference>
<keyword evidence="5" id="KW-0249">Electron transport</keyword>
<dbReference type="Pfam" id="PF00462">
    <property type="entry name" value="Glutaredoxin"/>
    <property type="match status" value="1"/>
</dbReference>
<dbReference type="CDD" id="cd02976">
    <property type="entry name" value="NrdH"/>
    <property type="match status" value="1"/>
</dbReference>
<dbReference type="InterPro" id="IPR011909">
    <property type="entry name" value="GlrX_NrdH"/>
</dbReference>
<protein>
    <recommendedName>
        <fullName evidence="3">Glutaredoxin-like protein NrdH</fullName>
    </recommendedName>
</protein>
<dbReference type="SUPFAM" id="SSF52833">
    <property type="entry name" value="Thioredoxin-like"/>
    <property type="match status" value="1"/>
</dbReference>
<keyword evidence="6" id="KW-1015">Disulfide bond</keyword>
<dbReference type="InterPro" id="IPR036249">
    <property type="entry name" value="Thioredoxin-like_sf"/>
</dbReference>
<dbReference type="EMBL" id="UFQR01000012">
    <property type="protein sequence ID" value="SSW96275.1"/>
    <property type="molecule type" value="Genomic_DNA"/>
</dbReference>
<comment type="function">
    <text evidence="1">Electron transport system for the ribonucleotide reductase system NrdEF.</text>
</comment>
<gene>
    <name evidence="9" type="primary">nrdH</name>
    <name evidence="9" type="ORF">ARTV_2614</name>
</gene>
<feature type="domain" description="Glutaredoxin" evidence="8">
    <location>
        <begin position="3"/>
        <end position="61"/>
    </location>
</feature>
<evidence type="ECO:0000256" key="1">
    <source>
        <dbReference type="ARBA" id="ARBA00002292"/>
    </source>
</evidence>
<comment type="similarity">
    <text evidence="2">Belongs to the glutaredoxin family.</text>
</comment>
<dbReference type="PANTHER" id="PTHR34386:SF1">
    <property type="entry name" value="GLUTAREDOXIN-LIKE PROTEIN NRDH"/>
    <property type="match status" value="1"/>
</dbReference>
<evidence type="ECO:0000256" key="3">
    <source>
        <dbReference type="ARBA" id="ARBA00017945"/>
    </source>
</evidence>
<reference evidence="9" key="1">
    <citation type="submission" date="2018-04" db="EMBL/GenBank/DDBJ databases">
        <authorList>
            <person name="Go L.Y."/>
            <person name="Mitchell J.A."/>
        </authorList>
    </citation>
    <scope>NUCLEOTIDE SEQUENCE</scope>
    <source>
        <strain evidence="9">ARTV</strain>
    </source>
</reference>
<proteinExistence type="inferred from homology"/>
<keyword evidence="4" id="KW-0813">Transport</keyword>
<dbReference type="PROSITE" id="PS51354">
    <property type="entry name" value="GLUTAREDOXIN_2"/>
    <property type="match status" value="1"/>
</dbReference>
<evidence type="ECO:0000256" key="7">
    <source>
        <dbReference type="ARBA" id="ARBA00023284"/>
    </source>
</evidence>
<dbReference type="InterPro" id="IPR051548">
    <property type="entry name" value="Grx-like_ET"/>
</dbReference>
<evidence type="ECO:0000256" key="5">
    <source>
        <dbReference type="ARBA" id="ARBA00022982"/>
    </source>
</evidence>